<dbReference type="InterPro" id="IPR041916">
    <property type="entry name" value="Anti_sigma_zinc_sf"/>
</dbReference>
<accession>A0A7T7XRJ6</accession>
<dbReference type="Proteomes" id="UP000595917">
    <property type="component" value="Chromosome"/>
</dbReference>
<dbReference type="Gene3D" id="1.10.10.1320">
    <property type="entry name" value="Anti-sigma factor, zinc-finger domain"/>
    <property type="match status" value="1"/>
</dbReference>
<protein>
    <submittedName>
        <fullName evidence="2">Zf-HC2 domain-containing protein</fullName>
    </submittedName>
</protein>
<keyword evidence="1" id="KW-0812">Transmembrane</keyword>
<dbReference type="EMBL" id="CP067089">
    <property type="protein sequence ID" value="QQO11185.1"/>
    <property type="molecule type" value="Genomic_DNA"/>
</dbReference>
<evidence type="ECO:0000313" key="3">
    <source>
        <dbReference type="Proteomes" id="UP000595917"/>
    </source>
</evidence>
<dbReference type="AlphaFoldDB" id="A0A7T7XRJ6"/>
<feature type="transmembrane region" description="Helical" evidence="1">
    <location>
        <begin position="92"/>
        <end position="111"/>
    </location>
</feature>
<dbReference type="KEGG" id="bhc:JFL75_09815"/>
<gene>
    <name evidence="2" type="ORF">JFL75_09815</name>
</gene>
<sequence>MCPDRQILSVYLDAELPSPWKEKMEQHISGCPACAARLETYAKLSRPVSCGAAENDAAMEAAKARVWENLSRMETAARTEERRHVPVWQRSIPLPAAVAAMLVIAFIAVMAGGPARARQIPDANAAMASVSADAPGIIPASSMAGVLQYLETQESGTDIVIIRLPESRNFMSYGEPTLIRAADYSGRTITP</sequence>
<name>A0A7T7XRJ6_9SPIR</name>
<keyword evidence="3" id="KW-1185">Reference proteome</keyword>
<proteinExistence type="predicted"/>
<evidence type="ECO:0000256" key="1">
    <source>
        <dbReference type="SAM" id="Phobius"/>
    </source>
</evidence>
<evidence type="ECO:0000313" key="2">
    <source>
        <dbReference type="EMBL" id="QQO11185.1"/>
    </source>
</evidence>
<keyword evidence="1" id="KW-0472">Membrane</keyword>
<keyword evidence="1" id="KW-1133">Transmembrane helix</keyword>
<reference evidence="2" key="1">
    <citation type="submission" date="2021-01" db="EMBL/GenBank/DDBJ databases">
        <title>Description of Breznakiella homolactica.</title>
        <authorList>
            <person name="Song Y."/>
            <person name="Brune A."/>
        </authorList>
    </citation>
    <scope>NUCLEOTIDE SEQUENCE</scope>
    <source>
        <strain evidence="2">RmG30</strain>
    </source>
</reference>
<organism evidence="2 3">
    <name type="scientific">Breznakiella homolactica</name>
    <dbReference type="NCBI Taxonomy" id="2798577"/>
    <lineage>
        <taxon>Bacteria</taxon>
        <taxon>Pseudomonadati</taxon>
        <taxon>Spirochaetota</taxon>
        <taxon>Spirochaetia</taxon>
        <taxon>Spirochaetales</taxon>
        <taxon>Breznakiellaceae</taxon>
        <taxon>Breznakiella</taxon>
    </lineage>
</organism>